<dbReference type="Proteomes" id="UP000017396">
    <property type="component" value="Chromosome"/>
</dbReference>
<sequence length="295" mass="32012">MNRIFLPCTLLGLWIALGTSFTVGAGAQRFGGGGGASPRLNRSVNLQNRGNISLPAGSTRDNASARARVAEARNNPNVQNRLNAARNNPTNTRDRAVQLRNNPNVRNRVNEARNNPNLQNRVAEARNNSNSQNRVNNIRSNRNVRASVQNRANEIRNNRVTNVNIRNNNINIAPPRSAWGGGGWYGGGYYTPPGWGTAFTFAAGLAIGAALSAPPPYYTPVVIGSTRYVYSDGVFLQPVGGQYIVVRPPLGAVVDYLPDGCLTTQQGGIVLYDCSGVLYQPYYEADALVYRVVRL</sequence>
<dbReference type="KEGG" id="glj:GKIL_3093"/>
<reference evidence="1 2" key="1">
    <citation type="journal article" date="2013" name="PLoS ONE">
        <title>Cultivation and Complete Genome Sequencing of Gloeobacter kilaueensis sp. nov., from a Lava Cave in Kilauea Caldera, Hawai'i.</title>
        <authorList>
            <person name="Saw J.H."/>
            <person name="Schatz M."/>
            <person name="Brown M.V."/>
            <person name="Kunkel D.D."/>
            <person name="Foster J.S."/>
            <person name="Shick H."/>
            <person name="Christensen S."/>
            <person name="Hou S."/>
            <person name="Wan X."/>
            <person name="Donachie S.P."/>
        </authorList>
    </citation>
    <scope>NUCLEOTIDE SEQUENCE [LARGE SCALE GENOMIC DNA]</scope>
    <source>
        <strain evidence="2">JS</strain>
    </source>
</reference>
<dbReference type="STRING" id="1183438.GKIL_3093"/>
<dbReference type="OrthoDB" id="574710at2"/>
<dbReference type="HOGENOM" id="CLU_083821_0_0_3"/>
<name>U5QP50_GLOK1</name>
<gene>
    <name evidence="1" type="ORF">GKIL_3093</name>
</gene>
<evidence type="ECO:0000313" key="1">
    <source>
        <dbReference type="EMBL" id="AGY59339.1"/>
    </source>
</evidence>
<protein>
    <submittedName>
        <fullName evidence="1">Uncharacterized protein</fullName>
    </submittedName>
</protein>
<dbReference type="EMBL" id="CP003587">
    <property type="protein sequence ID" value="AGY59339.1"/>
    <property type="molecule type" value="Genomic_DNA"/>
</dbReference>
<dbReference type="Pfam" id="PF20125">
    <property type="entry name" value="DUF6515"/>
    <property type="match status" value="1"/>
</dbReference>
<dbReference type="RefSeq" id="WP_023174593.1">
    <property type="nucleotide sequence ID" value="NC_022600.1"/>
</dbReference>
<accession>U5QP50</accession>
<organism evidence="1 2">
    <name type="scientific">Gloeobacter kilaueensis (strain ATCC BAA-2537 / CCAP 1431/1 / ULC 316 / JS1)</name>
    <dbReference type="NCBI Taxonomy" id="1183438"/>
    <lineage>
        <taxon>Bacteria</taxon>
        <taxon>Bacillati</taxon>
        <taxon>Cyanobacteriota</taxon>
        <taxon>Cyanophyceae</taxon>
        <taxon>Gloeobacterales</taxon>
        <taxon>Gloeobacteraceae</taxon>
        <taxon>Gloeobacter</taxon>
    </lineage>
</organism>
<proteinExistence type="predicted"/>
<dbReference type="InterPro" id="IPR045398">
    <property type="entry name" value="DUF6515"/>
</dbReference>
<evidence type="ECO:0000313" key="2">
    <source>
        <dbReference type="Proteomes" id="UP000017396"/>
    </source>
</evidence>
<dbReference type="eggNOG" id="ENOG502Z9KQ">
    <property type="taxonomic scope" value="Bacteria"/>
</dbReference>
<keyword evidence="2" id="KW-1185">Reference proteome</keyword>
<dbReference type="AlphaFoldDB" id="U5QP50"/>